<feature type="domain" description="Caprin-1 dimerization" evidence="4">
    <location>
        <begin position="176"/>
        <end position="283"/>
    </location>
</feature>
<feature type="compositionally biased region" description="Polar residues" evidence="3">
    <location>
        <begin position="419"/>
        <end position="430"/>
    </location>
</feature>
<evidence type="ECO:0000256" key="3">
    <source>
        <dbReference type="SAM" id="MobiDB-lite"/>
    </source>
</evidence>
<dbReference type="GO" id="GO:0003723">
    <property type="term" value="F:RNA binding"/>
    <property type="evidence" value="ECO:0007669"/>
    <property type="project" value="TreeGrafter"/>
</dbReference>
<reference evidence="5 6" key="1">
    <citation type="journal article" date="2016" name="Genome Biol. Evol.">
        <title>Gene Family Evolution Reflects Adaptation to Soil Environmental Stressors in the Genome of the Collembolan Orchesella cincta.</title>
        <authorList>
            <person name="Faddeeva-Vakhrusheva A."/>
            <person name="Derks M.F."/>
            <person name="Anvar S.Y."/>
            <person name="Agamennone V."/>
            <person name="Suring W."/>
            <person name="Smit S."/>
            <person name="van Straalen N.M."/>
            <person name="Roelofs D."/>
        </authorList>
    </citation>
    <scope>NUCLEOTIDE SEQUENCE [LARGE SCALE GENOMIC DNA]</scope>
    <source>
        <tissue evidence="5">Mixed pool</tissue>
    </source>
</reference>
<sequence length="555" mass="61204">LTLRRKKEQSGDKTCGTGIKKTKPKIFHFSFEKGVLEIVSKSFDEQECVSLEEFSHGFYQSSHLGKAIMPAATTTTTVAPEPPQPQLWYRPTGDKVLEPFSSPLVAAEHKIRNLEKRKLKLDQYRNEQAEGKTLNADQLAAVAKYNEVIQQLEHNRELVSCLRQVHQQTIKFIKQELRRENADRNKFILSLQAGLDQLQNPNVQHDFLLGEHGAVKVTEEDLTDLSEVTKLVRPSLREPDFAAKIETGAEVVAKLFESRGKVNNKPSHQLKTMIDSIVDSQYFTSGPTPIVPIETVEEVVPRPQETPNPVHVPEIPMGNNNPVPAQIMMNQDRDMAYSFMQESQLEIESPHMDPAVVAVSSYAPPPPQIQPQPENNHVFTPAPTEGLTSIQSGVRDLNLNHMNSNNVEEEEDWEDKITTATFNNSTSVNGNMEGGDENTNGFDRSGRGSFRGRGGGRGSRGGRGNGYGNSRPPRTGGSRGGFHQGAKYGAFRAERIGQSDAETAEFRGKGGRGFPRSFRGGNGNVPPTAGGPPPRRGGRGAAKTYNGIHEPRSSE</sequence>
<evidence type="ECO:0000256" key="2">
    <source>
        <dbReference type="SAM" id="Coils"/>
    </source>
</evidence>
<feature type="compositionally biased region" description="Low complexity" evidence="3">
    <location>
        <begin position="514"/>
        <end position="528"/>
    </location>
</feature>
<evidence type="ECO:0000313" key="5">
    <source>
        <dbReference type="EMBL" id="ODM91014.1"/>
    </source>
</evidence>
<proteinExistence type="inferred from homology"/>
<dbReference type="AlphaFoldDB" id="A0A1D2MDS5"/>
<evidence type="ECO:0000259" key="4">
    <source>
        <dbReference type="Pfam" id="PF18293"/>
    </source>
</evidence>
<keyword evidence="2" id="KW-0175">Coiled coil</keyword>
<organism evidence="5 6">
    <name type="scientific">Orchesella cincta</name>
    <name type="common">Springtail</name>
    <name type="synonym">Podura cincta</name>
    <dbReference type="NCBI Taxonomy" id="48709"/>
    <lineage>
        <taxon>Eukaryota</taxon>
        <taxon>Metazoa</taxon>
        <taxon>Ecdysozoa</taxon>
        <taxon>Arthropoda</taxon>
        <taxon>Hexapoda</taxon>
        <taxon>Collembola</taxon>
        <taxon>Entomobryomorpha</taxon>
        <taxon>Entomobryoidea</taxon>
        <taxon>Orchesellidae</taxon>
        <taxon>Orchesellinae</taxon>
        <taxon>Orchesella</taxon>
    </lineage>
</organism>
<comment type="similarity">
    <text evidence="1">Belongs to the caprin family.</text>
</comment>
<dbReference type="OrthoDB" id="10062814at2759"/>
<gene>
    <name evidence="5" type="ORF">Ocin01_15668</name>
</gene>
<dbReference type="InterPro" id="IPR041637">
    <property type="entry name" value="Caprin-1_dimer"/>
</dbReference>
<protein>
    <submittedName>
        <fullName evidence="5">Caprin-2</fullName>
    </submittedName>
</protein>
<dbReference type="STRING" id="48709.A0A1D2MDS5"/>
<accession>A0A1D2MDS5</accession>
<evidence type="ECO:0000313" key="6">
    <source>
        <dbReference type="Proteomes" id="UP000094527"/>
    </source>
</evidence>
<dbReference type="Pfam" id="PF18293">
    <property type="entry name" value="Caprin-1_dimer"/>
    <property type="match status" value="1"/>
</dbReference>
<keyword evidence="6" id="KW-1185">Reference proteome</keyword>
<dbReference type="PANTHER" id="PTHR22922:SF19">
    <property type="entry name" value="CAPRIN HOMOLOG"/>
    <property type="match status" value="1"/>
</dbReference>
<dbReference type="EMBL" id="LJIJ01001701">
    <property type="protein sequence ID" value="ODM91014.1"/>
    <property type="molecule type" value="Genomic_DNA"/>
</dbReference>
<evidence type="ECO:0000256" key="1">
    <source>
        <dbReference type="ARBA" id="ARBA00007950"/>
    </source>
</evidence>
<feature type="coiled-coil region" evidence="2">
    <location>
        <begin position="104"/>
        <end position="155"/>
    </location>
</feature>
<feature type="compositionally biased region" description="Gly residues" evidence="3">
    <location>
        <begin position="449"/>
        <end position="467"/>
    </location>
</feature>
<feature type="region of interest" description="Disordered" evidence="3">
    <location>
        <begin position="419"/>
        <end position="555"/>
    </location>
</feature>
<comment type="caution">
    <text evidence="5">The sequence shown here is derived from an EMBL/GenBank/DDBJ whole genome shotgun (WGS) entry which is preliminary data.</text>
</comment>
<dbReference type="GO" id="GO:0005737">
    <property type="term" value="C:cytoplasm"/>
    <property type="evidence" value="ECO:0007669"/>
    <property type="project" value="TreeGrafter"/>
</dbReference>
<dbReference type="PANTHER" id="PTHR22922">
    <property type="entry name" value="GPI-ANCHORED PROTEIN P137"/>
    <property type="match status" value="1"/>
</dbReference>
<dbReference type="Proteomes" id="UP000094527">
    <property type="component" value="Unassembled WGS sequence"/>
</dbReference>
<feature type="non-terminal residue" evidence="5">
    <location>
        <position position="1"/>
    </location>
</feature>
<dbReference type="InterPro" id="IPR028816">
    <property type="entry name" value="Caprin"/>
</dbReference>
<name>A0A1D2MDS5_ORCCI</name>